<protein>
    <submittedName>
        <fullName evidence="1">DUF4924 family protein</fullName>
    </submittedName>
</protein>
<reference evidence="1 2" key="1">
    <citation type="submission" date="2019-09" db="EMBL/GenBank/DDBJ databases">
        <title>Genomes of Cryomorphaceae.</title>
        <authorList>
            <person name="Bowman J.P."/>
        </authorList>
    </citation>
    <scope>NUCLEOTIDE SEQUENCE [LARGE SCALE GENOMIC DNA]</scope>
    <source>
        <strain evidence="1 2">KCTC 52047</strain>
    </source>
</reference>
<sequence length="186" mass="22052">MLEHEKKLQENIIEYVLYLYHTEDLLRSLSLNKELVEEMLIEKQGIKGRDRGKLMRWYEDMLHEMESQNMAEKGHVEEVYQVIGELSYVHNALMTTLNDKDYQKLFEEAYPGIVELKKKSDNSVENPIELCFNGIYGVMVLRMKKKKITDETLEEVKKFSNLLTYLGKRYQDVREGKMVLPKPQQN</sequence>
<accession>A0A6N6MBP9</accession>
<dbReference type="AlphaFoldDB" id="A0A6N6MBP9"/>
<keyword evidence="2" id="KW-1185">Reference proteome</keyword>
<dbReference type="EMBL" id="WACR01000001">
    <property type="protein sequence ID" value="KAB1065953.1"/>
    <property type="molecule type" value="Genomic_DNA"/>
</dbReference>
<dbReference type="InterPro" id="IPR032574">
    <property type="entry name" value="DUF4924"/>
</dbReference>
<evidence type="ECO:0000313" key="2">
    <source>
        <dbReference type="Proteomes" id="UP000435357"/>
    </source>
</evidence>
<dbReference type="OrthoDB" id="1095125at2"/>
<evidence type="ECO:0000313" key="1">
    <source>
        <dbReference type="EMBL" id="KAB1065953.1"/>
    </source>
</evidence>
<comment type="caution">
    <text evidence="1">The sequence shown here is derived from an EMBL/GenBank/DDBJ whole genome shotgun (WGS) entry which is preliminary data.</text>
</comment>
<organism evidence="1 2">
    <name type="scientific">Salibacter halophilus</name>
    <dbReference type="NCBI Taxonomy" id="1803916"/>
    <lineage>
        <taxon>Bacteria</taxon>
        <taxon>Pseudomonadati</taxon>
        <taxon>Bacteroidota</taxon>
        <taxon>Flavobacteriia</taxon>
        <taxon>Flavobacteriales</taxon>
        <taxon>Salibacteraceae</taxon>
        <taxon>Salibacter</taxon>
    </lineage>
</organism>
<dbReference type="RefSeq" id="WP_151165941.1">
    <property type="nucleotide sequence ID" value="NZ_WACR01000001.1"/>
</dbReference>
<gene>
    <name evidence="1" type="ORF">F3059_00335</name>
</gene>
<dbReference type="Pfam" id="PF16271">
    <property type="entry name" value="DUF4924"/>
    <property type="match status" value="1"/>
</dbReference>
<dbReference type="Proteomes" id="UP000435357">
    <property type="component" value="Unassembled WGS sequence"/>
</dbReference>
<proteinExistence type="predicted"/>
<name>A0A6N6MBP9_9FLAO</name>